<evidence type="ECO:0000256" key="8">
    <source>
        <dbReference type="ARBA" id="ARBA00022741"/>
    </source>
</evidence>
<dbReference type="InterPro" id="IPR005467">
    <property type="entry name" value="His_kinase_dom"/>
</dbReference>
<keyword evidence="11 14" id="KW-1133">Transmembrane helix</keyword>
<dbReference type="EMBL" id="LFZW01000001">
    <property type="protein sequence ID" value="KMY50109.1"/>
    <property type="molecule type" value="Genomic_DNA"/>
</dbReference>
<dbReference type="Gene3D" id="6.10.340.10">
    <property type="match status" value="1"/>
</dbReference>
<evidence type="ECO:0000256" key="11">
    <source>
        <dbReference type="ARBA" id="ARBA00022989"/>
    </source>
</evidence>
<keyword evidence="6" id="KW-0808">Transferase</keyword>
<dbReference type="Pfam" id="PF00512">
    <property type="entry name" value="HisKA"/>
    <property type="match status" value="1"/>
</dbReference>
<dbReference type="InterPro" id="IPR003660">
    <property type="entry name" value="HAMP_dom"/>
</dbReference>
<dbReference type="PANTHER" id="PTHR45528">
    <property type="entry name" value="SENSOR HISTIDINE KINASE CPXA"/>
    <property type="match status" value="1"/>
</dbReference>
<dbReference type="CDD" id="cd00082">
    <property type="entry name" value="HisKA"/>
    <property type="match status" value="1"/>
</dbReference>
<dbReference type="SMART" id="SM00387">
    <property type="entry name" value="HATPase_c"/>
    <property type="match status" value="1"/>
</dbReference>
<evidence type="ECO:0000259" key="15">
    <source>
        <dbReference type="PROSITE" id="PS50109"/>
    </source>
</evidence>
<dbReference type="InterPro" id="IPR004358">
    <property type="entry name" value="Sig_transdc_His_kin-like_C"/>
</dbReference>
<keyword evidence="12" id="KW-0902">Two-component regulatory system</keyword>
<evidence type="ECO:0000313" key="17">
    <source>
        <dbReference type="EMBL" id="KMY50109.1"/>
    </source>
</evidence>
<evidence type="ECO:0000256" key="13">
    <source>
        <dbReference type="ARBA" id="ARBA00023136"/>
    </source>
</evidence>
<protein>
    <recommendedName>
        <fullName evidence="3">histidine kinase</fullName>
        <ecNumber evidence="3">2.7.13.3</ecNumber>
    </recommendedName>
</protein>
<dbReference type="EC" id="2.7.13.3" evidence="3"/>
<dbReference type="InterPro" id="IPR003661">
    <property type="entry name" value="HisK_dim/P_dom"/>
</dbReference>
<dbReference type="STRING" id="1679170.AC625_11850"/>
<keyword evidence="10" id="KW-0067">ATP-binding</keyword>
<evidence type="ECO:0000313" key="18">
    <source>
        <dbReference type="Proteomes" id="UP000037146"/>
    </source>
</evidence>
<keyword evidence="5" id="KW-0597">Phosphoprotein</keyword>
<dbReference type="PROSITE" id="PS50885">
    <property type="entry name" value="HAMP"/>
    <property type="match status" value="1"/>
</dbReference>
<accession>A0A0K9GTU8</accession>
<feature type="transmembrane region" description="Helical" evidence="14">
    <location>
        <begin position="50"/>
        <end position="68"/>
    </location>
</feature>
<dbReference type="SUPFAM" id="SSF47384">
    <property type="entry name" value="Homodimeric domain of signal transducing histidine kinase"/>
    <property type="match status" value="1"/>
</dbReference>
<dbReference type="SMART" id="SM00304">
    <property type="entry name" value="HAMP"/>
    <property type="match status" value="1"/>
</dbReference>
<evidence type="ECO:0000256" key="1">
    <source>
        <dbReference type="ARBA" id="ARBA00000085"/>
    </source>
</evidence>
<dbReference type="GO" id="GO:0000155">
    <property type="term" value="F:phosphorelay sensor kinase activity"/>
    <property type="evidence" value="ECO:0007669"/>
    <property type="project" value="InterPro"/>
</dbReference>
<keyword evidence="18" id="KW-1185">Reference proteome</keyword>
<comment type="subcellular location">
    <subcellularLocation>
        <location evidence="2">Cell membrane</location>
        <topology evidence="2">Multi-pass membrane protein</topology>
    </subcellularLocation>
</comment>
<dbReference type="PANTHER" id="PTHR45528:SF8">
    <property type="entry name" value="HISTIDINE KINASE"/>
    <property type="match status" value="1"/>
</dbReference>
<dbReference type="Gene3D" id="1.10.287.130">
    <property type="match status" value="1"/>
</dbReference>
<dbReference type="OrthoDB" id="9792991at2"/>
<dbReference type="PRINTS" id="PR00344">
    <property type="entry name" value="BCTRLSENSOR"/>
</dbReference>
<dbReference type="InterPro" id="IPR036890">
    <property type="entry name" value="HATPase_C_sf"/>
</dbReference>
<feature type="transmembrane region" description="Helical" evidence="14">
    <location>
        <begin position="7"/>
        <end position="30"/>
    </location>
</feature>
<keyword evidence="8" id="KW-0547">Nucleotide-binding</keyword>
<dbReference type="GO" id="GO:0005886">
    <property type="term" value="C:plasma membrane"/>
    <property type="evidence" value="ECO:0007669"/>
    <property type="project" value="UniProtKB-SubCell"/>
</dbReference>
<organism evidence="17 18">
    <name type="scientific">Peribacillus loiseleuriae</name>
    <dbReference type="NCBI Taxonomy" id="1679170"/>
    <lineage>
        <taxon>Bacteria</taxon>
        <taxon>Bacillati</taxon>
        <taxon>Bacillota</taxon>
        <taxon>Bacilli</taxon>
        <taxon>Bacillales</taxon>
        <taxon>Bacillaceae</taxon>
        <taxon>Peribacillus</taxon>
    </lineage>
</organism>
<keyword evidence="13 14" id="KW-0472">Membrane</keyword>
<reference evidence="18" key="1">
    <citation type="submission" date="2015-07" db="EMBL/GenBank/DDBJ databases">
        <title>Genome sequencing project for genomic taxonomy and phylogenomics of Bacillus-like bacteria.</title>
        <authorList>
            <person name="Liu B."/>
            <person name="Wang J."/>
            <person name="Zhu Y."/>
            <person name="Liu G."/>
            <person name="Chen Q."/>
            <person name="Chen Z."/>
            <person name="Lan J."/>
            <person name="Che J."/>
            <person name="Ge C."/>
            <person name="Shi H."/>
            <person name="Pan Z."/>
            <person name="Liu X."/>
        </authorList>
    </citation>
    <scope>NUCLEOTIDE SEQUENCE [LARGE SCALE GENOMIC DNA]</scope>
    <source>
        <strain evidence="18">FJAT-27997</strain>
    </source>
</reference>
<evidence type="ECO:0000259" key="16">
    <source>
        <dbReference type="PROSITE" id="PS50885"/>
    </source>
</evidence>
<dbReference type="FunFam" id="1.10.287.130:FF:000008">
    <property type="entry name" value="Two-component sensor histidine kinase"/>
    <property type="match status" value="1"/>
</dbReference>
<dbReference type="PROSITE" id="PS50109">
    <property type="entry name" value="HIS_KIN"/>
    <property type="match status" value="1"/>
</dbReference>
<dbReference type="SMART" id="SM00388">
    <property type="entry name" value="HisKA"/>
    <property type="match status" value="1"/>
</dbReference>
<dbReference type="AlphaFoldDB" id="A0A0K9GTU8"/>
<dbReference type="InterPro" id="IPR003594">
    <property type="entry name" value="HATPase_dom"/>
</dbReference>
<dbReference type="Pfam" id="PF02518">
    <property type="entry name" value="HATPase_c"/>
    <property type="match status" value="1"/>
</dbReference>
<evidence type="ECO:0000256" key="5">
    <source>
        <dbReference type="ARBA" id="ARBA00022553"/>
    </source>
</evidence>
<sequence>MRSKKLSVQLLTAIAISFIISVIIVSSILLRVMEYFWGSADFLDVTLYNLLWISAVILTFILSLLVMIRKKIKYLQHITESVQTIANGKLGYTIEISGNDELSQLAANINYMSKELENKFEHERQIENEKNELITNISHDLRTPLTSIIGYVDLLKQKEYQDGEQLYEYLEIIYSKSQSFRNRIDELFEYTKLTSHDLQLNFTEVELGGLLEQIIGEYMPILEKEGLDIQKSITQEDIYVSMDIEKMVRVYDNLLMNVLKYSMKPSLLKVNLHTVGIKAILSISNQVENLPVQDVTKLFERFYRADKARTDDGGSGIGLAISKRIIELHGGTIEADYQEGWLTFTIEYIIKE</sequence>
<dbReference type="SUPFAM" id="SSF55874">
    <property type="entry name" value="ATPase domain of HSP90 chaperone/DNA topoisomerase II/histidine kinase"/>
    <property type="match status" value="1"/>
</dbReference>
<gene>
    <name evidence="17" type="ORF">AC625_11850</name>
</gene>
<dbReference type="Proteomes" id="UP000037146">
    <property type="component" value="Unassembled WGS sequence"/>
</dbReference>
<dbReference type="GO" id="GO:0005524">
    <property type="term" value="F:ATP binding"/>
    <property type="evidence" value="ECO:0007669"/>
    <property type="project" value="UniProtKB-KW"/>
</dbReference>
<proteinExistence type="predicted"/>
<name>A0A0K9GTU8_9BACI</name>
<dbReference type="CDD" id="cd06225">
    <property type="entry name" value="HAMP"/>
    <property type="match status" value="1"/>
</dbReference>
<dbReference type="PATRIC" id="fig|1679170.3.peg.2686"/>
<evidence type="ECO:0000256" key="10">
    <source>
        <dbReference type="ARBA" id="ARBA00022840"/>
    </source>
</evidence>
<evidence type="ECO:0000256" key="4">
    <source>
        <dbReference type="ARBA" id="ARBA00022475"/>
    </source>
</evidence>
<dbReference type="Gene3D" id="3.30.565.10">
    <property type="entry name" value="Histidine kinase-like ATPase, C-terminal domain"/>
    <property type="match status" value="1"/>
</dbReference>
<keyword evidence="7 14" id="KW-0812">Transmembrane</keyword>
<evidence type="ECO:0000256" key="9">
    <source>
        <dbReference type="ARBA" id="ARBA00022777"/>
    </source>
</evidence>
<dbReference type="Pfam" id="PF00672">
    <property type="entry name" value="HAMP"/>
    <property type="match status" value="1"/>
</dbReference>
<evidence type="ECO:0000256" key="6">
    <source>
        <dbReference type="ARBA" id="ARBA00022679"/>
    </source>
</evidence>
<comment type="caution">
    <text evidence="17">The sequence shown here is derived from an EMBL/GenBank/DDBJ whole genome shotgun (WGS) entry which is preliminary data.</text>
</comment>
<dbReference type="RefSeq" id="WP_049681455.1">
    <property type="nucleotide sequence ID" value="NZ_LFZW01000001.1"/>
</dbReference>
<feature type="domain" description="HAMP" evidence="16">
    <location>
        <begin position="69"/>
        <end position="121"/>
    </location>
</feature>
<evidence type="ECO:0000256" key="14">
    <source>
        <dbReference type="SAM" id="Phobius"/>
    </source>
</evidence>
<evidence type="ECO:0000256" key="2">
    <source>
        <dbReference type="ARBA" id="ARBA00004651"/>
    </source>
</evidence>
<keyword evidence="9 17" id="KW-0418">Kinase</keyword>
<evidence type="ECO:0000256" key="7">
    <source>
        <dbReference type="ARBA" id="ARBA00022692"/>
    </source>
</evidence>
<dbReference type="SUPFAM" id="SSF158472">
    <property type="entry name" value="HAMP domain-like"/>
    <property type="match status" value="1"/>
</dbReference>
<evidence type="ECO:0000256" key="3">
    <source>
        <dbReference type="ARBA" id="ARBA00012438"/>
    </source>
</evidence>
<feature type="domain" description="Histidine kinase" evidence="15">
    <location>
        <begin position="136"/>
        <end position="352"/>
    </location>
</feature>
<dbReference type="InterPro" id="IPR050398">
    <property type="entry name" value="HssS/ArlS-like"/>
</dbReference>
<dbReference type="FunFam" id="3.30.565.10:FF:000006">
    <property type="entry name" value="Sensor histidine kinase WalK"/>
    <property type="match status" value="1"/>
</dbReference>
<dbReference type="InterPro" id="IPR036097">
    <property type="entry name" value="HisK_dim/P_sf"/>
</dbReference>
<keyword evidence="4" id="KW-1003">Cell membrane</keyword>
<comment type="catalytic activity">
    <reaction evidence="1">
        <text>ATP + protein L-histidine = ADP + protein N-phospho-L-histidine.</text>
        <dbReference type="EC" id="2.7.13.3"/>
    </reaction>
</comment>
<evidence type="ECO:0000256" key="12">
    <source>
        <dbReference type="ARBA" id="ARBA00023012"/>
    </source>
</evidence>